<feature type="binding site" evidence="2">
    <location>
        <position position="41"/>
    </location>
    <ligand>
        <name>Fe cation</name>
        <dbReference type="ChEBI" id="CHEBI:24875"/>
        <label>2</label>
    </ligand>
</feature>
<dbReference type="KEGG" id="hmr:Hipma_1482"/>
<feature type="binding site" evidence="2">
    <location>
        <position position="150"/>
    </location>
    <ligand>
        <name>Fe cation</name>
        <dbReference type="ChEBI" id="CHEBI:24875"/>
        <label>2</label>
    </ligand>
</feature>
<feature type="binding site" evidence="2">
    <location>
        <position position="68"/>
    </location>
    <ligand>
        <name>Fe cation</name>
        <dbReference type="ChEBI" id="CHEBI:24875"/>
        <label>2</label>
    </ligand>
</feature>
<dbReference type="Proteomes" id="UP000008139">
    <property type="component" value="Chromosome"/>
</dbReference>
<evidence type="ECO:0000313" key="3">
    <source>
        <dbReference type="EMBL" id="AEA34438.1"/>
    </source>
</evidence>
<dbReference type="EMBL" id="CP002606">
    <property type="protein sequence ID" value="AEA34438.1"/>
    <property type="molecule type" value="Genomic_DNA"/>
</dbReference>
<feature type="binding site" evidence="2">
    <location>
        <position position="10"/>
    </location>
    <ligand>
        <name>Fe cation</name>
        <dbReference type="ChEBI" id="CHEBI:24875"/>
        <label>1</label>
    </ligand>
</feature>
<dbReference type="InterPro" id="IPR029052">
    <property type="entry name" value="Metallo-depent_PP-like"/>
</dbReference>
<name>F2LTR2_HIPMA</name>
<dbReference type="RefSeq" id="WP_013682467.1">
    <property type="nucleotide sequence ID" value="NC_015318.1"/>
</dbReference>
<dbReference type="GO" id="GO:0046872">
    <property type="term" value="F:metal ion binding"/>
    <property type="evidence" value="ECO:0007669"/>
    <property type="project" value="UniProtKB-KW"/>
</dbReference>
<dbReference type="NCBIfam" id="TIGR00282">
    <property type="entry name" value="TIGR00282 family metallophosphoesterase"/>
    <property type="match status" value="1"/>
</dbReference>
<keyword evidence="2" id="KW-0479">Metal-binding</keyword>
<evidence type="ECO:0000256" key="2">
    <source>
        <dbReference type="PIRSR" id="PIRSR004789-51"/>
    </source>
</evidence>
<dbReference type="GO" id="GO:0004113">
    <property type="term" value="F:2',3'-cyclic-nucleotide 3'-phosphodiesterase activity"/>
    <property type="evidence" value="ECO:0007669"/>
    <property type="project" value="TreeGrafter"/>
</dbReference>
<reference evidence="3 4" key="1">
    <citation type="journal article" date="2011" name="Stand. Genomic Sci.">
        <title>Complete genome sequence of the thermophilic sulfur-reducer Hippea maritima type strain (MH(2)).</title>
        <authorList>
            <person name="Huntemann M."/>
            <person name="Lu M."/>
            <person name="Nolan M."/>
            <person name="Lapidus A."/>
            <person name="Lucas S."/>
            <person name="Hammon N."/>
            <person name="Deshpande S."/>
            <person name="Cheng J.F."/>
            <person name="Tapia R."/>
            <person name="Han C."/>
            <person name="Goodwin L."/>
            <person name="Pitluck S."/>
            <person name="Liolios K."/>
            <person name="Pagani I."/>
            <person name="Ivanova N."/>
            <person name="Ovchinikova G."/>
            <person name="Pati A."/>
            <person name="Chen A."/>
            <person name="Palaniappan K."/>
            <person name="Land M."/>
            <person name="Hauser L."/>
            <person name="Jeffries C.D."/>
            <person name="Detter J.C."/>
            <person name="Brambilla E.M."/>
            <person name="Rohde M."/>
            <person name="Spring S."/>
            <person name="Goker M."/>
            <person name="Woyke T."/>
            <person name="Bristow J."/>
            <person name="Eisen J.A."/>
            <person name="Markowitz V."/>
            <person name="Hugenholtz P."/>
            <person name="Kyrpides N.C."/>
            <person name="Klenk H.P."/>
            <person name="Mavromatis K."/>
        </authorList>
    </citation>
    <scope>NUCLEOTIDE SEQUENCE [LARGE SCALE GENOMIC DNA]</scope>
    <source>
        <strain evidence="4">ATCC 700847 / DSM 10411 / MH2</strain>
    </source>
</reference>
<dbReference type="PANTHER" id="PTHR36303:SF1">
    <property type="entry name" value="2',3'-CYCLIC-NUCLEOTIDE 2'-PHOSPHODIESTERASE"/>
    <property type="match status" value="1"/>
</dbReference>
<proteinExistence type="predicted"/>
<dbReference type="Pfam" id="PF13277">
    <property type="entry name" value="YmdB"/>
    <property type="match status" value="1"/>
</dbReference>
<gene>
    <name evidence="3" type="ordered locus">Hipma_1482</name>
</gene>
<dbReference type="InterPro" id="IPR005235">
    <property type="entry name" value="YmdB-like"/>
</dbReference>
<feature type="binding site" evidence="2">
    <location>
        <position position="177"/>
    </location>
    <ligand>
        <name>Fe cation</name>
        <dbReference type="ChEBI" id="CHEBI:24875"/>
        <label>1</label>
    </ligand>
</feature>
<dbReference type="HOGENOM" id="CLU_068238_0_0_7"/>
<dbReference type="eggNOG" id="COG1692">
    <property type="taxonomic scope" value="Bacteria"/>
</dbReference>
<dbReference type="SUPFAM" id="SSF56300">
    <property type="entry name" value="Metallo-dependent phosphatases"/>
    <property type="match status" value="1"/>
</dbReference>
<accession>F2LTR2</accession>
<sequence length="262" mass="29000">MPIRILFIGDIVGKPGRRTFKALIEEVKSSVGADFVIVNVENSADGFGITKKIYDELSPYVDVMSGGNHSWDKDEVLKEIDNMDKLLRPINLSVFAPGRGFIIKNINGVSIMVVNAIGRVFMEPCDNPFLILDEVAERYANIKIKIVDFHAEATSEKEALGWHLDGKFSAILGTHTHVQTADERVLPKGTAYITDVGMTGCHDGVLGFGYKEAVDRFLTGIKKRLKVCKTNLRLNGCVVEVDEESGRALSIKRINLPYESKT</sequence>
<organism evidence="3 4">
    <name type="scientific">Hippea maritima (strain ATCC 700847 / DSM 10411 / MH2)</name>
    <dbReference type="NCBI Taxonomy" id="760142"/>
    <lineage>
        <taxon>Bacteria</taxon>
        <taxon>Pseudomonadati</taxon>
        <taxon>Campylobacterota</taxon>
        <taxon>Desulfurellia</taxon>
        <taxon>Desulfurellales</taxon>
        <taxon>Hippeaceae</taxon>
        <taxon>Hippea</taxon>
    </lineage>
</organism>
<evidence type="ECO:0000256" key="1">
    <source>
        <dbReference type="PIRSR" id="PIRSR004789-50"/>
    </source>
</evidence>
<evidence type="ECO:0008006" key="5">
    <source>
        <dbReference type="Google" id="ProtNLM"/>
    </source>
</evidence>
<protein>
    <recommendedName>
        <fullName evidence="5">Metallophosphoesterase</fullName>
    </recommendedName>
</protein>
<dbReference type="STRING" id="760142.Hipma_1482"/>
<feature type="active site" description="Proton donor" evidence="1">
    <location>
        <position position="69"/>
    </location>
</feature>
<feature type="binding site" evidence="2">
    <location>
        <position position="175"/>
    </location>
    <ligand>
        <name>Fe cation</name>
        <dbReference type="ChEBI" id="CHEBI:24875"/>
        <label>2</label>
    </ligand>
</feature>
<dbReference type="PANTHER" id="PTHR36303">
    <property type="entry name" value="2',3'-CYCLIC-NUCLEOTIDE 2'-PHOSPHODIESTERASE"/>
    <property type="match status" value="1"/>
</dbReference>
<keyword evidence="4" id="KW-1185">Reference proteome</keyword>
<dbReference type="Gene3D" id="3.60.21.10">
    <property type="match status" value="1"/>
</dbReference>
<dbReference type="AlphaFoldDB" id="F2LTR2"/>
<feature type="binding site" evidence="2">
    <location>
        <position position="42"/>
    </location>
    <ligand>
        <name>Fe cation</name>
        <dbReference type="ChEBI" id="CHEBI:24875"/>
        <label>1</label>
    </ligand>
</feature>
<reference evidence="4" key="2">
    <citation type="submission" date="2011-03" db="EMBL/GenBank/DDBJ databases">
        <title>The complete genome of Hippea maritima DSM 10411.</title>
        <authorList>
            <consortium name="US DOE Joint Genome Institute (JGI-PGF)"/>
            <person name="Lucas S."/>
            <person name="Copeland A."/>
            <person name="Lapidus A."/>
            <person name="Bruce D."/>
            <person name="Goodwin L."/>
            <person name="Pitluck S."/>
            <person name="Peters L."/>
            <person name="Kyrpides N."/>
            <person name="Mavromatis K."/>
            <person name="Pagani I."/>
            <person name="Ivanova N."/>
            <person name="Mikhailova N."/>
            <person name="Lu M."/>
            <person name="Detter J.C."/>
            <person name="Tapia R."/>
            <person name="Han C."/>
            <person name="Land M."/>
            <person name="Hauser L."/>
            <person name="Markowitz V."/>
            <person name="Cheng J.-F."/>
            <person name="Hugenholtz P."/>
            <person name="Woyke T."/>
            <person name="Wu D."/>
            <person name="Spring S."/>
            <person name="Schroeder M."/>
            <person name="Brambilla E."/>
            <person name="Klenk H.-P."/>
            <person name="Eisen J.A."/>
        </authorList>
    </citation>
    <scope>NUCLEOTIDE SEQUENCE [LARGE SCALE GENOMIC DNA]</scope>
    <source>
        <strain evidence="4">ATCC 700847 / DSM 10411 / MH2</strain>
    </source>
</reference>
<feature type="binding site" evidence="2">
    <location>
        <position position="41"/>
    </location>
    <ligand>
        <name>Fe cation</name>
        <dbReference type="ChEBI" id="CHEBI:24875"/>
        <label>1</label>
    </ligand>
</feature>
<evidence type="ECO:0000313" key="4">
    <source>
        <dbReference type="Proteomes" id="UP000008139"/>
    </source>
</evidence>
<dbReference type="InParanoid" id="F2LTR2"/>
<dbReference type="PIRSF" id="PIRSF004789">
    <property type="entry name" value="DR1281"/>
    <property type="match status" value="1"/>
</dbReference>